<evidence type="ECO:0000313" key="13">
    <source>
        <dbReference type="Proteomes" id="UP000035642"/>
    </source>
</evidence>
<dbReference type="FunFam" id="1.25.40.10:FF:000147">
    <property type="entry name" value="Mitochondrial fission 1 protein"/>
    <property type="match status" value="1"/>
</dbReference>
<reference evidence="13" key="1">
    <citation type="submission" date="2012-09" db="EMBL/GenBank/DDBJ databases">
        <authorList>
            <person name="Martin A.A."/>
        </authorList>
    </citation>
    <scope>NUCLEOTIDE SEQUENCE</scope>
</reference>
<feature type="transmembrane region" description="Helical" evidence="12">
    <location>
        <begin position="126"/>
        <end position="150"/>
    </location>
</feature>
<reference evidence="14" key="2">
    <citation type="submission" date="2017-02" db="UniProtKB">
        <authorList>
            <consortium name="WormBaseParasite"/>
        </authorList>
    </citation>
    <scope>IDENTIFICATION</scope>
</reference>
<keyword evidence="13" id="KW-1185">Reference proteome</keyword>
<dbReference type="WBParaSite" id="ACAC_0000552901-mRNA-1">
    <property type="protein sequence ID" value="ACAC_0000552901-mRNA-1"/>
    <property type="gene ID" value="ACAC_0000552901"/>
</dbReference>
<dbReference type="InterPro" id="IPR016543">
    <property type="entry name" value="Fis1"/>
</dbReference>
<evidence type="ECO:0000256" key="1">
    <source>
        <dbReference type="ARBA" id="ARBA00004549"/>
    </source>
</evidence>
<name>A0A0K0D634_ANGCA</name>
<evidence type="ECO:0000256" key="12">
    <source>
        <dbReference type="SAM" id="Phobius"/>
    </source>
</evidence>
<dbReference type="GO" id="GO:0016559">
    <property type="term" value="P:peroxisome fission"/>
    <property type="evidence" value="ECO:0007669"/>
    <property type="project" value="TreeGrafter"/>
</dbReference>
<dbReference type="SUPFAM" id="SSF48452">
    <property type="entry name" value="TPR-like"/>
    <property type="match status" value="1"/>
</dbReference>
<sequence>MLMDVDNILDERVDPYDLEKVRDAYETQLRRGSPSAVATFDYAVALIRSTKQDVVEGTNMLEKLLHLEPDHLSKRDYVYYLAVANARLGNYDRALAYIDILLAAESHNRQATHLRKMIEKRMRRDGLFGLAVFGGGALLLTGVLAALFAAKK</sequence>
<evidence type="ECO:0000313" key="14">
    <source>
        <dbReference type="WBParaSite" id="ACAC_0000552901-mRNA-1"/>
    </source>
</evidence>
<keyword evidence="8 11" id="KW-0496">Mitochondrion</keyword>
<comment type="domain">
    <text evidence="11">The C-terminus is required for mitochondrial localization, while the N-terminus is necessary for mitochondrial fission.</text>
</comment>
<evidence type="ECO:0000256" key="11">
    <source>
        <dbReference type="PIRNR" id="PIRNR008835"/>
    </source>
</evidence>
<protein>
    <recommendedName>
        <fullName evidence="11">Mitochondrial fission 1 protein</fullName>
    </recommendedName>
</protein>
<evidence type="ECO:0000256" key="9">
    <source>
        <dbReference type="ARBA" id="ARBA00023136"/>
    </source>
</evidence>
<dbReference type="GO" id="GO:0000266">
    <property type="term" value="P:mitochondrial fission"/>
    <property type="evidence" value="ECO:0007669"/>
    <property type="project" value="UniProtKB-UniRule"/>
</dbReference>
<evidence type="ECO:0000256" key="6">
    <source>
        <dbReference type="ARBA" id="ARBA00022787"/>
    </source>
</evidence>
<keyword evidence="10" id="KW-0576">Peroxisome</keyword>
<keyword evidence="5" id="KW-0053">Apoptosis</keyword>
<dbReference type="GO" id="GO:0043653">
    <property type="term" value="P:mitochondrial fragmentation involved in apoptotic process"/>
    <property type="evidence" value="ECO:0007669"/>
    <property type="project" value="TreeGrafter"/>
</dbReference>
<comment type="subcellular location">
    <subcellularLocation>
        <location evidence="2">Mitochondrion outer membrane</location>
        <topology evidence="2">Single-pass membrane protein</topology>
    </subcellularLocation>
    <subcellularLocation>
        <location evidence="1">Peroxisome membrane</location>
        <topology evidence="1">Single-pass membrane protein</topology>
    </subcellularLocation>
</comment>
<evidence type="ECO:0000256" key="8">
    <source>
        <dbReference type="ARBA" id="ARBA00023128"/>
    </source>
</evidence>
<keyword evidence="9 11" id="KW-0472">Membrane</keyword>
<evidence type="ECO:0000256" key="7">
    <source>
        <dbReference type="ARBA" id="ARBA00022989"/>
    </source>
</evidence>
<dbReference type="GO" id="GO:0005741">
    <property type="term" value="C:mitochondrial outer membrane"/>
    <property type="evidence" value="ECO:0007669"/>
    <property type="project" value="UniProtKB-SubCell"/>
</dbReference>
<keyword evidence="4 12" id="KW-0812">Transmembrane</keyword>
<dbReference type="AlphaFoldDB" id="A0A0K0D634"/>
<evidence type="ECO:0000256" key="4">
    <source>
        <dbReference type="ARBA" id="ARBA00022692"/>
    </source>
</evidence>
<accession>A0A0K0D634</accession>
<dbReference type="CDD" id="cd12212">
    <property type="entry name" value="Fis1"/>
    <property type="match status" value="1"/>
</dbReference>
<comment type="function">
    <text evidence="11">Involved in the fragmentation of the mitochondrial network and its perinuclear clustering.</text>
</comment>
<keyword evidence="6 11" id="KW-1000">Mitochondrion outer membrane</keyword>
<dbReference type="PANTHER" id="PTHR13247:SF0">
    <property type="entry name" value="MITOCHONDRIAL FISSION 1 PROTEIN"/>
    <property type="match status" value="1"/>
</dbReference>
<dbReference type="InterPro" id="IPR033745">
    <property type="entry name" value="Fis1_cytosol"/>
</dbReference>
<dbReference type="GO" id="GO:0000422">
    <property type="term" value="P:autophagy of mitochondrion"/>
    <property type="evidence" value="ECO:0007669"/>
    <property type="project" value="TreeGrafter"/>
</dbReference>
<proteinExistence type="inferred from homology"/>
<dbReference type="InterPro" id="IPR028061">
    <property type="entry name" value="Fis1_TPR_C"/>
</dbReference>
<dbReference type="STRING" id="6313.A0A0K0D634"/>
<dbReference type="GO" id="GO:0005778">
    <property type="term" value="C:peroxisomal membrane"/>
    <property type="evidence" value="ECO:0007669"/>
    <property type="project" value="UniProtKB-SubCell"/>
</dbReference>
<evidence type="ECO:0000256" key="5">
    <source>
        <dbReference type="ARBA" id="ARBA00022703"/>
    </source>
</evidence>
<comment type="similarity">
    <text evidence="3 11">Belongs to the FIS1 family.</text>
</comment>
<dbReference type="PANTHER" id="PTHR13247">
    <property type="entry name" value="TETRATRICOPEPTIDE REPEAT PROTEIN 11 TPR REPEAT PROTEIN 11"/>
    <property type="match status" value="1"/>
</dbReference>
<evidence type="ECO:0000256" key="3">
    <source>
        <dbReference type="ARBA" id="ARBA00008937"/>
    </source>
</evidence>
<dbReference type="InterPro" id="IPR011990">
    <property type="entry name" value="TPR-like_helical_dom_sf"/>
</dbReference>
<organism evidence="13 14">
    <name type="scientific">Angiostrongylus cantonensis</name>
    <name type="common">Rat lungworm</name>
    <dbReference type="NCBI Taxonomy" id="6313"/>
    <lineage>
        <taxon>Eukaryota</taxon>
        <taxon>Metazoa</taxon>
        <taxon>Ecdysozoa</taxon>
        <taxon>Nematoda</taxon>
        <taxon>Chromadorea</taxon>
        <taxon>Rhabditida</taxon>
        <taxon>Rhabditina</taxon>
        <taxon>Rhabditomorpha</taxon>
        <taxon>Strongyloidea</taxon>
        <taxon>Metastrongylidae</taxon>
        <taxon>Angiostrongylus</taxon>
    </lineage>
</organism>
<dbReference type="Pfam" id="PF14853">
    <property type="entry name" value="Fis1_TPR_C"/>
    <property type="match status" value="1"/>
</dbReference>
<keyword evidence="7 12" id="KW-1133">Transmembrane helix</keyword>
<evidence type="ECO:0000256" key="2">
    <source>
        <dbReference type="ARBA" id="ARBA00004572"/>
    </source>
</evidence>
<dbReference type="Proteomes" id="UP000035642">
    <property type="component" value="Unassembled WGS sequence"/>
</dbReference>
<dbReference type="Gene3D" id="1.25.40.10">
    <property type="entry name" value="Tetratricopeptide repeat domain"/>
    <property type="match status" value="1"/>
</dbReference>
<dbReference type="PIRSF" id="PIRSF008835">
    <property type="entry name" value="TPR_repeat_11_Fis1"/>
    <property type="match status" value="1"/>
</dbReference>
<evidence type="ECO:0000256" key="10">
    <source>
        <dbReference type="ARBA" id="ARBA00023140"/>
    </source>
</evidence>